<dbReference type="RefSeq" id="WP_245874528.1">
    <property type="nucleotide sequence ID" value="NZ_JBBNOP010000001.1"/>
</dbReference>
<name>A0ABV1J8W1_9ACTN</name>
<comment type="caution">
    <text evidence="1">The sequence shown here is derived from an EMBL/GenBank/DDBJ whole genome shotgun (WGS) entry which is preliminary data.</text>
</comment>
<accession>A0ABV1J8W1</accession>
<sequence>MEHVCYDRKSIHQLIDWGFMIAEKWKVESILALIKAVAFDDFVIAGLGNPAGKTSRHIQRVGYSVLQVYGVVQNLGMENYSSGPLADNKGRPHDVWVFGVFLTSIETYIKIAVFVSCGSVKAVCVSFHEAEHPLCYPYREEE</sequence>
<dbReference type="EMBL" id="JBBNOP010000001">
    <property type="protein sequence ID" value="MEQ3361511.1"/>
    <property type="molecule type" value="Genomic_DNA"/>
</dbReference>
<protein>
    <submittedName>
        <fullName evidence="1">Toxin</fullName>
    </submittedName>
</protein>
<dbReference type="Proteomes" id="UP001487305">
    <property type="component" value="Unassembled WGS sequence"/>
</dbReference>
<evidence type="ECO:0000313" key="1">
    <source>
        <dbReference type="EMBL" id="MEQ3361511.1"/>
    </source>
</evidence>
<keyword evidence="2" id="KW-1185">Reference proteome</keyword>
<evidence type="ECO:0000313" key="2">
    <source>
        <dbReference type="Proteomes" id="UP001487305"/>
    </source>
</evidence>
<gene>
    <name evidence="1" type="ORF">AAA083_00825</name>
</gene>
<organism evidence="1 2">
    <name type="scientific">Raoultibacter massiliensis</name>
    <dbReference type="NCBI Taxonomy" id="1852371"/>
    <lineage>
        <taxon>Bacteria</taxon>
        <taxon>Bacillati</taxon>
        <taxon>Actinomycetota</taxon>
        <taxon>Coriobacteriia</taxon>
        <taxon>Eggerthellales</taxon>
        <taxon>Eggerthellaceae</taxon>
        <taxon>Raoultibacter</taxon>
    </lineage>
</organism>
<proteinExistence type="predicted"/>
<reference evidence="1 2" key="1">
    <citation type="submission" date="2024-04" db="EMBL/GenBank/DDBJ databases">
        <title>Human intestinal bacterial collection.</title>
        <authorList>
            <person name="Pauvert C."/>
            <person name="Hitch T.C.A."/>
            <person name="Clavel T."/>
        </authorList>
    </citation>
    <scope>NUCLEOTIDE SEQUENCE [LARGE SCALE GENOMIC DNA]</scope>
    <source>
        <strain evidence="1 2">CLA-KB-H42</strain>
    </source>
</reference>